<evidence type="ECO:0000256" key="2">
    <source>
        <dbReference type="SAM" id="Phobius"/>
    </source>
</evidence>
<protein>
    <recommendedName>
        <fullName evidence="5">Transmembrane protein</fullName>
    </recommendedName>
</protein>
<dbReference type="AlphaFoldDB" id="A0A8S1Q2C7"/>
<dbReference type="EMBL" id="CAJJDM010000145">
    <property type="protein sequence ID" value="CAD8109618.1"/>
    <property type="molecule type" value="Genomic_DNA"/>
</dbReference>
<comment type="caution">
    <text evidence="3">The sequence shown here is derived from an EMBL/GenBank/DDBJ whole genome shotgun (WGS) entry which is preliminary data.</text>
</comment>
<dbReference type="Proteomes" id="UP000688137">
    <property type="component" value="Unassembled WGS sequence"/>
</dbReference>
<evidence type="ECO:0000313" key="3">
    <source>
        <dbReference type="EMBL" id="CAD8109618.1"/>
    </source>
</evidence>
<reference evidence="3" key="1">
    <citation type="submission" date="2021-01" db="EMBL/GenBank/DDBJ databases">
        <authorList>
            <consortium name="Genoscope - CEA"/>
            <person name="William W."/>
        </authorList>
    </citation>
    <scope>NUCLEOTIDE SEQUENCE</scope>
</reference>
<feature type="compositionally biased region" description="Basic and acidic residues" evidence="1">
    <location>
        <begin position="71"/>
        <end position="82"/>
    </location>
</feature>
<dbReference type="OMA" id="CLMPPYN"/>
<keyword evidence="2" id="KW-0472">Membrane</keyword>
<gene>
    <name evidence="3" type="ORF">PPRIM_AZ9-3.1.T1410077</name>
</gene>
<keyword evidence="2" id="KW-1133">Transmembrane helix</keyword>
<evidence type="ECO:0000256" key="1">
    <source>
        <dbReference type="SAM" id="MobiDB-lite"/>
    </source>
</evidence>
<keyword evidence="4" id="KW-1185">Reference proteome</keyword>
<evidence type="ECO:0000313" key="4">
    <source>
        <dbReference type="Proteomes" id="UP000688137"/>
    </source>
</evidence>
<feature type="transmembrane region" description="Helical" evidence="2">
    <location>
        <begin position="6"/>
        <end position="25"/>
    </location>
</feature>
<keyword evidence="2" id="KW-0812">Transmembrane</keyword>
<accession>A0A8S1Q2C7</accession>
<feature type="region of interest" description="Disordered" evidence="1">
    <location>
        <begin position="47"/>
        <end position="82"/>
    </location>
</feature>
<organism evidence="3 4">
    <name type="scientific">Paramecium primaurelia</name>
    <dbReference type="NCBI Taxonomy" id="5886"/>
    <lineage>
        <taxon>Eukaryota</taxon>
        <taxon>Sar</taxon>
        <taxon>Alveolata</taxon>
        <taxon>Ciliophora</taxon>
        <taxon>Intramacronucleata</taxon>
        <taxon>Oligohymenophorea</taxon>
        <taxon>Peniculida</taxon>
        <taxon>Parameciidae</taxon>
        <taxon>Paramecium</taxon>
    </lineage>
</organism>
<proteinExistence type="predicted"/>
<sequence>MDAFLAHNHVFILTVAAVNILLCLMPPYNQTISKQSHFIDDNDDSIQESTTKVQRQNHKFQTEEEEEEDQFDCHKSNQVHESKEQDDLFFRIYDDLKK</sequence>
<evidence type="ECO:0008006" key="5">
    <source>
        <dbReference type="Google" id="ProtNLM"/>
    </source>
</evidence>
<name>A0A8S1Q2C7_PARPR</name>